<dbReference type="AlphaFoldDB" id="A0A7W5JVB4"/>
<proteinExistence type="predicted"/>
<organism evidence="1 2">
    <name type="scientific">Microlunatus antarcticus</name>
    <dbReference type="NCBI Taxonomy" id="53388"/>
    <lineage>
        <taxon>Bacteria</taxon>
        <taxon>Bacillati</taxon>
        <taxon>Actinomycetota</taxon>
        <taxon>Actinomycetes</taxon>
        <taxon>Propionibacteriales</taxon>
        <taxon>Propionibacteriaceae</taxon>
        <taxon>Microlunatus</taxon>
    </lineage>
</organism>
<dbReference type="RefSeq" id="WP_183337942.1">
    <property type="nucleotide sequence ID" value="NZ_JACHZG010000001.1"/>
</dbReference>
<dbReference type="Proteomes" id="UP000565572">
    <property type="component" value="Unassembled WGS sequence"/>
</dbReference>
<name>A0A7W5JVB4_9ACTN</name>
<evidence type="ECO:0000313" key="2">
    <source>
        <dbReference type="Proteomes" id="UP000565572"/>
    </source>
</evidence>
<dbReference type="EMBL" id="JACHZG010000001">
    <property type="protein sequence ID" value="MBB3327015.1"/>
    <property type="molecule type" value="Genomic_DNA"/>
</dbReference>
<sequence>MAKQRLPASSARSAVPTPGAVLRLELSEAHRILDRAEAALTAMEAAKREPGSITSVRRPERYYQLLVDVYERGRHGVPAEVFAALGRERGYDARGLGGFFVGGRAPLRRPPTRATALTAGSASAEPADAHVAAGVQLSAEGHRLLDRYLNDAS</sequence>
<accession>A0A7W5JVB4</accession>
<evidence type="ECO:0000313" key="1">
    <source>
        <dbReference type="EMBL" id="MBB3327015.1"/>
    </source>
</evidence>
<reference evidence="1 2" key="1">
    <citation type="submission" date="2020-08" db="EMBL/GenBank/DDBJ databases">
        <title>Sequencing the genomes of 1000 actinobacteria strains.</title>
        <authorList>
            <person name="Klenk H.-P."/>
        </authorList>
    </citation>
    <scope>NUCLEOTIDE SEQUENCE [LARGE SCALE GENOMIC DNA]</scope>
    <source>
        <strain evidence="1 2">DSM 11053</strain>
    </source>
</reference>
<comment type="caution">
    <text evidence="1">The sequence shown here is derived from an EMBL/GenBank/DDBJ whole genome shotgun (WGS) entry which is preliminary data.</text>
</comment>
<protein>
    <submittedName>
        <fullName evidence="1">Uncharacterized protein</fullName>
    </submittedName>
</protein>
<keyword evidence="2" id="KW-1185">Reference proteome</keyword>
<gene>
    <name evidence="1" type="ORF">FHX39_001959</name>
</gene>